<dbReference type="Proteomes" id="UP000886818">
    <property type="component" value="Chromosome"/>
</dbReference>
<feature type="chain" id="PRO_5046720191" description="Lipoprotein" evidence="1">
    <location>
        <begin position="22"/>
        <end position="259"/>
    </location>
</feature>
<evidence type="ECO:0000313" key="2">
    <source>
        <dbReference type="EMBL" id="QXM05365.1"/>
    </source>
</evidence>
<accession>A0ABX8RCB3</accession>
<dbReference type="RefSeq" id="WP_218282064.1">
    <property type="nucleotide sequence ID" value="NZ_CP078093.1"/>
</dbReference>
<organism evidence="2 3">
    <name type="scientific">Crassaminicella indica</name>
    <dbReference type="NCBI Taxonomy" id="2855394"/>
    <lineage>
        <taxon>Bacteria</taxon>
        <taxon>Bacillati</taxon>
        <taxon>Bacillota</taxon>
        <taxon>Clostridia</taxon>
        <taxon>Eubacteriales</taxon>
        <taxon>Clostridiaceae</taxon>
        <taxon>Crassaminicella</taxon>
    </lineage>
</organism>
<dbReference type="PROSITE" id="PS51257">
    <property type="entry name" value="PROKAR_LIPOPROTEIN"/>
    <property type="match status" value="1"/>
</dbReference>
<evidence type="ECO:0008006" key="4">
    <source>
        <dbReference type="Google" id="ProtNLM"/>
    </source>
</evidence>
<name>A0ABX8RCB3_9CLOT</name>
<feature type="signal peptide" evidence="1">
    <location>
        <begin position="1"/>
        <end position="21"/>
    </location>
</feature>
<reference evidence="2" key="1">
    <citation type="submission" date="2021-07" db="EMBL/GenBank/DDBJ databases">
        <title>Complete genome sequence of Crassaminicella sp. 143-21, isolated from a deep-sea hydrothermal vent.</title>
        <authorList>
            <person name="Li X."/>
        </authorList>
    </citation>
    <scope>NUCLEOTIDE SEQUENCE</scope>
    <source>
        <strain evidence="2">143-21</strain>
    </source>
</reference>
<gene>
    <name evidence="2" type="ORF">KVH43_08160</name>
</gene>
<sequence length="259" mass="29693">MKNYKRFIALGLMSAVMVTTAACGGEAVKDMASSMKVESMKTSKADSLGYTFSEVSEKPEILKEFTKMDADYAAYLKSNPFSVLFLDEKMNITDETDVYSLPEKEDSTALYLYIKNDKVINAKLDAFNGEINTEGYTYDTLFYDYSNNMEKQAKEKDFPYDLENNKDDAEKELKAKFEGKGIDELQDFLKVYTPLRKYARKDTDKTLESYMIISEIGYTASKTINVIVKDNKIEKLYIDESYRPDNDPIEMLKAVTEKK</sequence>
<protein>
    <recommendedName>
        <fullName evidence="4">Lipoprotein</fullName>
    </recommendedName>
</protein>
<evidence type="ECO:0000313" key="3">
    <source>
        <dbReference type="Proteomes" id="UP000886818"/>
    </source>
</evidence>
<dbReference type="EMBL" id="CP078093">
    <property type="protein sequence ID" value="QXM05365.1"/>
    <property type="molecule type" value="Genomic_DNA"/>
</dbReference>
<evidence type="ECO:0000256" key="1">
    <source>
        <dbReference type="SAM" id="SignalP"/>
    </source>
</evidence>
<keyword evidence="1" id="KW-0732">Signal</keyword>
<keyword evidence="3" id="KW-1185">Reference proteome</keyword>
<proteinExistence type="predicted"/>